<dbReference type="GO" id="GO:0005829">
    <property type="term" value="C:cytosol"/>
    <property type="evidence" value="ECO:0007669"/>
    <property type="project" value="TreeGrafter"/>
</dbReference>
<dbReference type="AlphaFoldDB" id="S9VX14"/>
<dbReference type="OrthoDB" id="413520at2759"/>
<dbReference type="Proteomes" id="UP000015464">
    <property type="component" value="Unassembled WGS sequence"/>
</dbReference>
<evidence type="ECO:0000313" key="2">
    <source>
        <dbReference type="Proteomes" id="UP000015464"/>
    </source>
</evidence>
<evidence type="ECO:0000313" key="1">
    <source>
        <dbReference type="EMBL" id="EPY50789.1"/>
    </source>
</evidence>
<dbReference type="InterPro" id="IPR029063">
    <property type="entry name" value="SAM-dependent_MTases_sf"/>
</dbReference>
<dbReference type="GO" id="GO:0008757">
    <property type="term" value="F:S-adenosylmethionine-dependent methyltransferase activity"/>
    <property type="evidence" value="ECO:0007669"/>
    <property type="project" value="UniProtKB-ARBA"/>
</dbReference>
<dbReference type="OMA" id="LYENLDW"/>
<organism evidence="1 2">
    <name type="scientific">Schizosaccharomyces cryophilus (strain OY26 / ATCC MYA-4695 / CBS 11777 / NBRC 106824 / NRRL Y48691)</name>
    <name type="common">Fission yeast</name>
    <dbReference type="NCBI Taxonomy" id="653667"/>
    <lineage>
        <taxon>Eukaryota</taxon>
        <taxon>Fungi</taxon>
        <taxon>Dikarya</taxon>
        <taxon>Ascomycota</taxon>
        <taxon>Taphrinomycotina</taxon>
        <taxon>Schizosaccharomycetes</taxon>
        <taxon>Schizosaccharomycetales</taxon>
        <taxon>Schizosaccharomycetaceae</taxon>
        <taxon>Schizosaccharomyces</taxon>
    </lineage>
</organism>
<accession>S9VX14</accession>
<dbReference type="eggNOG" id="KOG2793">
    <property type="taxonomic scope" value="Eukaryota"/>
</dbReference>
<dbReference type="PANTHER" id="PTHR14614:SF109">
    <property type="entry name" value="RIBOSOMAL LYSINE N-METHYLTRANSFERASE 5"/>
    <property type="match status" value="1"/>
</dbReference>
<gene>
    <name evidence="1" type="ORF">SPOG_00673</name>
</gene>
<protein>
    <submittedName>
        <fullName evidence="1">Methyltransferase</fullName>
    </submittedName>
</protein>
<proteinExistence type="predicted"/>
<reference evidence="1 2" key="1">
    <citation type="journal article" date="2011" name="Science">
        <title>Comparative functional genomics of the fission yeasts.</title>
        <authorList>
            <person name="Rhind N."/>
            <person name="Chen Z."/>
            <person name="Yassour M."/>
            <person name="Thompson D.A."/>
            <person name="Haas B.J."/>
            <person name="Habib N."/>
            <person name="Wapinski I."/>
            <person name="Roy S."/>
            <person name="Lin M.F."/>
            <person name="Heiman D.I."/>
            <person name="Young S.K."/>
            <person name="Furuya K."/>
            <person name="Guo Y."/>
            <person name="Pidoux A."/>
            <person name="Chen H.M."/>
            <person name="Robbertse B."/>
            <person name="Goldberg J.M."/>
            <person name="Aoki K."/>
            <person name="Bayne E.H."/>
            <person name="Berlin A.M."/>
            <person name="Desjardins C.A."/>
            <person name="Dobbs E."/>
            <person name="Dukaj L."/>
            <person name="Fan L."/>
            <person name="FitzGerald M.G."/>
            <person name="French C."/>
            <person name="Gujja S."/>
            <person name="Hansen K."/>
            <person name="Keifenheim D."/>
            <person name="Levin J.Z."/>
            <person name="Mosher R.A."/>
            <person name="Mueller C.A."/>
            <person name="Pfiffner J."/>
            <person name="Priest M."/>
            <person name="Russ C."/>
            <person name="Smialowska A."/>
            <person name="Swoboda P."/>
            <person name="Sykes S.M."/>
            <person name="Vaughn M."/>
            <person name="Vengrova S."/>
            <person name="Yoder R."/>
            <person name="Zeng Q."/>
            <person name="Allshire R."/>
            <person name="Baulcombe D."/>
            <person name="Birren B.W."/>
            <person name="Brown W."/>
            <person name="Ekwall K."/>
            <person name="Kellis M."/>
            <person name="Leatherwood J."/>
            <person name="Levin H."/>
            <person name="Margalit H."/>
            <person name="Martienssen R."/>
            <person name="Nieduszynski C.A."/>
            <person name="Spatafora J.W."/>
            <person name="Friedman N."/>
            <person name="Dalgaard J.Z."/>
            <person name="Baumann P."/>
            <person name="Niki H."/>
            <person name="Regev A."/>
            <person name="Nusbaum C."/>
        </authorList>
    </citation>
    <scope>NUCLEOTIDE SEQUENCE [LARGE SCALE GENOMIC DNA]</scope>
    <source>
        <strain evidence="2">OY26 / ATCC MYA-4695 / CBS 11777 / NBRC 106824 / NRRL Y48691</strain>
    </source>
</reference>
<dbReference type="SUPFAM" id="SSF53335">
    <property type="entry name" value="S-adenosyl-L-methionine-dependent methyltransferases"/>
    <property type="match status" value="1"/>
</dbReference>
<sequence>MKYFLMVDYYHIRLLKVQPVYAKGSKTGTIKAVFTLTTDLGEYFYPQHCRLQAVVVDVSKGKPTPLISECIIWKGYEVASTISLTIPATSNKLQLIILPQTITPNVSSHESHRILPVWSDSFSLHINEGPKYVWRYLEHNQWEPLGLCFMEQMGESIAKHIWDAGIVLSEKMIGQEPEWTFPKNKNLQVLELGAGCGILGISVASKYPNASICMTDLEEALGVLEPNIAKNKHLLHNNISTDVFLWSSQITPSLQKKWDYILMSDVMYNESSFSALETALKCLMCKQTKLFISYKKRHENEKAFMDHLLQWCSLEHETVLGSIILYSLVKK</sequence>
<keyword evidence="1" id="KW-0808">Transferase</keyword>
<dbReference type="GO" id="GO:0032259">
    <property type="term" value="P:methylation"/>
    <property type="evidence" value="ECO:0007669"/>
    <property type="project" value="UniProtKB-KW"/>
</dbReference>
<dbReference type="Gene3D" id="3.40.50.150">
    <property type="entry name" value="Vaccinia Virus protein VP39"/>
    <property type="match status" value="1"/>
</dbReference>
<keyword evidence="1" id="KW-0489">Methyltransferase</keyword>
<dbReference type="STRING" id="653667.S9VX14"/>
<dbReference type="EMBL" id="KE546992">
    <property type="protein sequence ID" value="EPY50789.1"/>
    <property type="molecule type" value="Genomic_DNA"/>
</dbReference>
<dbReference type="Pfam" id="PF10294">
    <property type="entry name" value="Methyltransf_16"/>
    <property type="match status" value="1"/>
</dbReference>
<dbReference type="InterPro" id="IPR019410">
    <property type="entry name" value="Methyltransf_16"/>
</dbReference>
<dbReference type="RefSeq" id="XP_013024302.1">
    <property type="nucleotide sequence ID" value="XM_013168848.1"/>
</dbReference>
<dbReference type="PANTHER" id="PTHR14614">
    <property type="entry name" value="HEPATOCELLULAR CARCINOMA-ASSOCIATED ANTIGEN"/>
    <property type="match status" value="1"/>
</dbReference>
<dbReference type="GeneID" id="25035005"/>
<dbReference type="GO" id="GO:0032991">
    <property type="term" value="C:protein-containing complex"/>
    <property type="evidence" value="ECO:0007669"/>
    <property type="project" value="TreeGrafter"/>
</dbReference>
<dbReference type="HOGENOM" id="CLU_036731_1_0_1"/>
<keyword evidence="2" id="KW-1185">Reference proteome</keyword>
<name>S9VX14_SCHCR</name>